<keyword evidence="2" id="KW-1185">Reference proteome</keyword>
<dbReference type="Proteomes" id="UP000683360">
    <property type="component" value="Unassembled WGS sequence"/>
</dbReference>
<dbReference type="InterPro" id="IPR050952">
    <property type="entry name" value="TRIM-NHL_E3_ligases"/>
</dbReference>
<dbReference type="AlphaFoldDB" id="A0A8S3S3H7"/>
<name>A0A8S3S3H7_MYTED</name>
<dbReference type="GO" id="GO:0008270">
    <property type="term" value="F:zinc ion binding"/>
    <property type="evidence" value="ECO:0007669"/>
    <property type="project" value="UniProtKB-KW"/>
</dbReference>
<reference evidence="1" key="1">
    <citation type="submission" date="2021-03" db="EMBL/GenBank/DDBJ databases">
        <authorList>
            <person name="Bekaert M."/>
        </authorList>
    </citation>
    <scope>NUCLEOTIDE SEQUENCE</scope>
</reference>
<dbReference type="EMBL" id="CAJPWZ010001480">
    <property type="protein sequence ID" value="CAG2216347.1"/>
    <property type="molecule type" value="Genomic_DNA"/>
</dbReference>
<dbReference type="InterPro" id="IPR011042">
    <property type="entry name" value="6-blade_b-propeller_TolB-like"/>
</dbReference>
<dbReference type="PANTHER" id="PTHR24104">
    <property type="entry name" value="E3 UBIQUITIN-PROTEIN LIGASE NHLRC1-RELATED"/>
    <property type="match status" value="1"/>
</dbReference>
<sequence>MKNLDDRLNELNSIINNVKISLKKKIKTTKMQNTEVNLSSSSPVITPMPEFVPGKINKDHLGILKDIEVDENKPSDKIEVTVTKEFQTKLSRVSYLSSSHNDALWIGINMPTRENKRSTLFSKKTTTLHKVRPEENKLKTLCELDVRIIDIATTPSDTIILVTDDVKLKEIDQSDKVIDSKYNVESYLLFMFKPTCIHFTKRNTIAIGGRTSSKDRAAVILMDINGKFVAKYESDETSRPIFTNPLRITSTSNGNLWVIDAEDDNSGSVVVLTQEYGVRVYRGNLDMDTCEKQFNPQYITTTPLDNIIVTDTYNHMLHLLNKDIQLLAHYSTGDIGILYPTSVVFTSAGNVYIGSSSFQQNEKAKLYKVNFVEY</sequence>
<evidence type="ECO:0000313" key="2">
    <source>
        <dbReference type="Proteomes" id="UP000683360"/>
    </source>
</evidence>
<evidence type="ECO:0000313" key="1">
    <source>
        <dbReference type="EMBL" id="CAG2216347.1"/>
    </source>
</evidence>
<dbReference type="SUPFAM" id="SSF63829">
    <property type="entry name" value="Calcium-dependent phosphotriesterase"/>
    <property type="match status" value="1"/>
</dbReference>
<dbReference type="PANTHER" id="PTHR24104:SF25">
    <property type="entry name" value="PROTEIN LIN-41"/>
    <property type="match status" value="1"/>
</dbReference>
<protein>
    <submittedName>
        <fullName evidence="1">Uncharacterized protein</fullName>
    </submittedName>
</protein>
<proteinExistence type="predicted"/>
<dbReference type="GO" id="GO:0061630">
    <property type="term" value="F:ubiquitin protein ligase activity"/>
    <property type="evidence" value="ECO:0007669"/>
    <property type="project" value="TreeGrafter"/>
</dbReference>
<accession>A0A8S3S3H7</accession>
<dbReference type="Gene3D" id="2.120.10.30">
    <property type="entry name" value="TolB, C-terminal domain"/>
    <property type="match status" value="1"/>
</dbReference>
<comment type="caution">
    <text evidence="1">The sequence shown here is derived from an EMBL/GenBank/DDBJ whole genome shotgun (WGS) entry which is preliminary data.</text>
</comment>
<dbReference type="GO" id="GO:0000209">
    <property type="term" value="P:protein polyubiquitination"/>
    <property type="evidence" value="ECO:0007669"/>
    <property type="project" value="TreeGrafter"/>
</dbReference>
<gene>
    <name evidence="1" type="ORF">MEDL_30105</name>
</gene>
<organism evidence="1 2">
    <name type="scientific">Mytilus edulis</name>
    <name type="common">Blue mussel</name>
    <dbReference type="NCBI Taxonomy" id="6550"/>
    <lineage>
        <taxon>Eukaryota</taxon>
        <taxon>Metazoa</taxon>
        <taxon>Spiralia</taxon>
        <taxon>Lophotrochozoa</taxon>
        <taxon>Mollusca</taxon>
        <taxon>Bivalvia</taxon>
        <taxon>Autobranchia</taxon>
        <taxon>Pteriomorphia</taxon>
        <taxon>Mytilida</taxon>
        <taxon>Mytiloidea</taxon>
        <taxon>Mytilidae</taxon>
        <taxon>Mytilinae</taxon>
        <taxon>Mytilus</taxon>
    </lineage>
</organism>
<dbReference type="GO" id="GO:0043161">
    <property type="term" value="P:proteasome-mediated ubiquitin-dependent protein catabolic process"/>
    <property type="evidence" value="ECO:0007669"/>
    <property type="project" value="TreeGrafter"/>
</dbReference>